<dbReference type="EMBL" id="JANPWB010000011">
    <property type="protein sequence ID" value="KAJ1128237.1"/>
    <property type="molecule type" value="Genomic_DNA"/>
</dbReference>
<sequence length="102" mass="10927">MNIVQASDSGDASIPARAATPVCCSVAVLQRARDRDAKGSKMPPGSARVAGIGCEQLYCAMPRELHVQSKINYYGFGVLLSKRAITCALSVWRRNARACVTI</sequence>
<name>A0AAV7PLX8_PLEWA</name>
<reference evidence="1" key="1">
    <citation type="journal article" date="2022" name="bioRxiv">
        <title>Sequencing and chromosome-scale assembly of the giantPleurodeles waltlgenome.</title>
        <authorList>
            <person name="Brown T."/>
            <person name="Elewa A."/>
            <person name="Iarovenko S."/>
            <person name="Subramanian E."/>
            <person name="Araus A.J."/>
            <person name="Petzold A."/>
            <person name="Susuki M."/>
            <person name="Suzuki K.-i.T."/>
            <person name="Hayashi T."/>
            <person name="Toyoda A."/>
            <person name="Oliveira C."/>
            <person name="Osipova E."/>
            <person name="Leigh N.D."/>
            <person name="Simon A."/>
            <person name="Yun M.H."/>
        </authorList>
    </citation>
    <scope>NUCLEOTIDE SEQUENCE</scope>
    <source>
        <strain evidence="1">20211129_DDA</strain>
        <tissue evidence="1">Liver</tissue>
    </source>
</reference>
<protein>
    <submittedName>
        <fullName evidence="1">Uncharacterized protein</fullName>
    </submittedName>
</protein>
<organism evidence="1 2">
    <name type="scientific">Pleurodeles waltl</name>
    <name type="common">Iberian ribbed newt</name>
    <dbReference type="NCBI Taxonomy" id="8319"/>
    <lineage>
        <taxon>Eukaryota</taxon>
        <taxon>Metazoa</taxon>
        <taxon>Chordata</taxon>
        <taxon>Craniata</taxon>
        <taxon>Vertebrata</taxon>
        <taxon>Euteleostomi</taxon>
        <taxon>Amphibia</taxon>
        <taxon>Batrachia</taxon>
        <taxon>Caudata</taxon>
        <taxon>Salamandroidea</taxon>
        <taxon>Salamandridae</taxon>
        <taxon>Pleurodelinae</taxon>
        <taxon>Pleurodeles</taxon>
    </lineage>
</organism>
<accession>A0AAV7PLX8</accession>
<evidence type="ECO:0000313" key="1">
    <source>
        <dbReference type="EMBL" id="KAJ1128237.1"/>
    </source>
</evidence>
<dbReference type="AlphaFoldDB" id="A0AAV7PLX8"/>
<evidence type="ECO:0000313" key="2">
    <source>
        <dbReference type="Proteomes" id="UP001066276"/>
    </source>
</evidence>
<dbReference type="Proteomes" id="UP001066276">
    <property type="component" value="Chromosome 7"/>
</dbReference>
<gene>
    <name evidence="1" type="ORF">NDU88_006616</name>
</gene>
<comment type="caution">
    <text evidence="1">The sequence shown here is derived from an EMBL/GenBank/DDBJ whole genome shotgun (WGS) entry which is preliminary data.</text>
</comment>
<keyword evidence="2" id="KW-1185">Reference proteome</keyword>
<proteinExistence type="predicted"/>